<dbReference type="InterPro" id="IPR023213">
    <property type="entry name" value="CAT-like_dom_sf"/>
</dbReference>
<evidence type="ECO:0000313" key="5">
    <source>
        <dbReference type="Proteomes" id="UP000614216"/>
    </source>
</evidence>
<dbReference type="InterPro" id="IPR036736">
    <property type="entry name" value="ACP-like_sf"/>
</dbReference>
<dbReference type="InterPro" id="IPR020845">
    <property type="entry name" value="AMP-binding_CS"/>
</dbReference>
<dbReference type="Gene3D" id="1.10.10.1830">
    <property type="entry name" value="Non-ribosomal peptide synthase, adenylation domain"/>
    <property type="match status" value="1"/>
</dbReference>
<gene>
    <name evidence="4" type="ORF">JMN32_23545</name>
</gene>
<feature type="domain" description="Carrier" evidence="3">
    <location>
        <begin position="1032"/>
        <end position="1112"/>
    </location>
</feature>
<dbReference type="InterPro" id="IPR045851">
    <property type="entry name" value="AMP-bd_C_sf"/>
</dbReference>
<dbReference type="Gene3D" id="2.30.38.10">
    <property type="entry name" value="Luciferase, Domain 3"/>
    <property type="match status" value="1"/>
</dbReference>
<dbReference type="CDD" id="cd19531">
    <property type="entry name" value="LCL_NRPS-like"/>
    <property type="match status" value="1"/>
</dbReference>
<dbReference type="Proteomes" id="UP000614216">
    <property type="component" value="Unassembled WGS sequence"/>
</dbReference>
<proteinExistence type="predicted"/>
<dbReference type="GO" id="GO:0044550">
    <property type="term" value="P:secondary metabolite biosynthetic process"/>
    <property type="evidence" value="ECO:0007669"/>
    <property type="project" value="TreeGrafter"/>
</dbReference>
<dbReference type="InterPro" id="IPR000873">
    <property type="entry name" value="AMP-dep_synth/lig_dom"/>
</dbReference>
<dbReference type="Gene3D" id="3.30.559.30">
    <property type="entry name" value="Nonribosomal peptide synthetase, condensation domain"/>
    <property type="match status" value="1"/>
</dbReference>
<keyword evidence="5" id="KW-1185">Reference proteome</keyword>
<dbReference type="NCBIfam" id="TIGR01733">
    <property type="entry name" value="AA-adenyl-dom"/>
    <property type="match status" value="1"/>
</dbReference>
<keyword evidence="2" id="KW-0597">Phosphoprotein</keyword>
<dbReference type="SUPFAM" id="SSF47336">
    <property type="entry name" value="ACP-like"/>
    <property type="match status" value="1"/>
</dbReference>
<keyword evidence="1" id="KW-0596">Phosphopantetheine</keyword>
<sequence>MDDKVLNILNELKNSGSYAYIEAGKLQIKKPKQNTISPELIAEIRENKQAIIDFLSLSELSAPSEKINLESRNGFDKLPLSCSQERIWFIDRFEGSTPYHMPTLRRIQGKLDIDALQYAFTSVINRHEILRTVYKEEEGNPYQVILDQMPEWSITRLSLPDKSHEEIMNLAAEETKKPFDLSEDISLRATLITVTEESHYFIIVMHHISSDGWSIPIFYEELMELYQSRVEKRQSNLKDLELQYADYACWQRKQLENNTLDSKLSYWENKLTGYEPLNLPTDFPRPTVKSSSGALHSGMVPVEISQSINDLCARSETTQYMFLLTALSVLLHKYTGQYDIVIGSPIANRLHKETESLIGFFLNTVALRSKFKGTDTFQELLKQVRNTSLEAFQRQDVPIEKIIERVESKRDISRSTLIQTLFVFQNTPEGESKGLSDIQLAWESVGQHTSKFDLTFTITSTAHGLRVYITYCDDLFKEETMKRMMNHYKNILKNVVKEPTLCIDQISMLTQEEQNVLHRYERSEYGFENVHEIVQATSRQSPEKIAACYKDQQLSYGELNSKANTLARQLLERGIEPNDYIPVVMSRGLDYVVSALAVLKCGAAFAPLSIHWPTTRLDEIIESLKAKVILTNTKGLRESELVSDQLLLVDIDQLNDSEKDISFPAKQEDAMYVFHTSGTTGRPKGVVVTHGGVMNRLYWMNEYFGKDAARSVLRTTQHIFDSSVWQIFWPLMNEGQTVIPSEDQLLSAKYFKEIVSGFNITMTDFVPALFSEIVHEMMEQGVSDDLKSLKEIVIGGEEIQVEAVNQFKKIYPDVRITNLYGPTEASIGCVFHEVKETNNKIIPIGKPITNARVMVVSEGGQLVPVGVSGELYIGGIPVAKGYLQQDKTRESFVSNPVTGNKEETWYKTGDLVKWTSQGDLLFMGRKDDQIKLRGYRIEPGEIESHIMGTEQVIACKVILQEVASQKNLVAYVVPSSHYNEDQLLISLRKSLPDYMVPAFIVPLEKLPLDSNGKINKKELTTATLDLVVALNRPANETEEKLVEIWHGLLGMPKENIDVKKTFFELGGHSLLVIRLAYQIEKAFGIQLSLQQLFNFSSIVELGKLISISTSSQDHKSEEKVYDL</sequence>
<dbReference type="Pfam" id="PF00550">
    <property type="entry name" value="PP-binding"/>
    <property type="match status" value="1"/>
</dbReference>
<evidence type="ECO:0000256" key="2">
    <source>
        <dbReference type="ARBA" id="ARBA00022553"/>
    </source>
</evidence>
<dbReference type="SUPFAM" id="SSF56801">
    <property type="entry name" value="Acetyl-CoA synthetase-like"/>
    <property type="match status" value="1"/>
</dbReference>
<dbReference type="Gene3D" id="3.30.300.30">
    <property type="match status" value="1"/>
</dbReference>
<dbReference type="PANTHER" id="PTHR45527:SF1">
    <property type="entry name" value="FATTY ACID SYNTHASE"/>
    <property type="match status" value="1"/>
</dbReference>
<dbReference type="FunFam" id="3.40.50.980:FF:000001">
    <property type="entry name" value="Non-ribosomal peptide synthetase"/>
    <property type="match status" value="1"/>
</dbReference>
<comment type="caution">
    <text evidence="4">The sequence shown here is derived from an EMBL/GenBank/DDBJ whole genome shotgun (WGS) entry which is preliminary data.</text>
</comment>
<dbReference type="Gene3D" id="3.30.559.10">
    <property type="entry name" value="Chloramphenicol acetyltransferase-like domain"/>
    <property type="match status" value="1"/>
</dbReference>
<evidence type="ECO:0000313" key="4">
    <source>
        <dbReference type="EMBL" id="MBL6449305.1"/>
    </source>
</evidence>
<dbReference type="Pfam" id="PF13193">
    <property type="entry name" value="AMP-binding_C"/>
    <property type="match status" value="1"/>
</dbReference>
<dbReference type="PROSITE" id="PS00455">
    <property type="entry name" value="AMP_BINDING"/>
    <property type="match status" value="1"/>
</dbReference>
<dbReference type="EMBL" id="JAEUGD010000066">
    <property type="protein sequence ID" value="MBL6449305.1"/>
    <property type="molecule type" value="Genomic_DNA"/>
</dbReference>
<dbReference type="InterPro" id="IPR044894">
    <property type="entry name" value="TubC_N_sf"/>
</dbReference>
<dbReference type="SMART" id="SM00823">
    <property type="entry name" value="PKS_PP"/>
    <property type="match status" value="1"/>
</dbReference>
<dbReference type="Pfam" id="PF00668">
    <property type="entry name" value="Condensation"/>
    <property type="match status" value="1"/>
</dbReference>
<dbReference type="InterPro" id="IPR001242">
    <property type="entry name" value="Condensation_dom"/>
</dbReference>
<dbReference type="InterPro" id="IPR009081">
    <property type="entry name" value="PP-bd_ACP"/>
</dbReference>
<name>A0A937G015_9BACT</name>
<dbReference type="GO" id="GO:0003824">
    <property type="term" value="F:catalytic activity"/>
    <property type="evidence" value="ECO:0007669"/>
    <property type="project" value="InterPro"/>
</dbReference>
<dbReference type="PANTHER" id="PTHR45527">
    <property type="entry name" value="NONRIBOSOMAL PEPTIDE SYNTHETASE"/>
    <property type="match status" value="1"/>
</dbReference>
<accession>A0A937G015</accession>
<dbReference type="InterPro" id="IPR025110">
    <property type="entry name" value="AMP-bd_C"/>
</dbReference>
<protein>
    <submittedName>
        <fullName evidence="4">Amino acid adenylation domain-containing protein</fullName>
    </submittedName>
</protein>
<dbReference type="Gene3D" id="3.40.50.980">
    <property type="match status" value="2"/>
</dbReference>
<dbReference type="RefSeq" id="WP_202858834.1">
    <property type="nucleotide sequence ID" value="NZ_JAEUGD010000066.1"/>
</dbReference>
<dbReference type="InterPro" id="IPR010071">
    <property type="entry name" value="AA_adenyl_dom"/>
</dbReference>
<dbReference type="InterPro" id="IPR020806">
    <property type="entry name" value="PKS_PP-bd"/>
</dbReference>
<organism evidence="4 5">
    <name type="scientific">Fulvivirga marina</name>
    <dbReference type="NCBI Taxonomy" id="2494733"/>
    <lineage>
        <taxon>Bacteria</taxon>
        <taxon>Pseudomonadati</taxon>
        <taxon>Bacteroidota</taxon>
        <taxon>Cytophagia</taxon>
        <taxon>Cytophagales</taxon>
        <taxon>Fulvivirgaceae</taxon>
        <taxon>Fulvivirga</taxon>
    </lineage>
</organism>
<evidence type="ECO:0000256" key="1">
    <source>
        <dbReference type="ARBA" id="ARBA00022450"/>
    </source>
</evidence>
<dbReference type="CDD" id="cd05930">
    <property type="entry name" value="A_NRPS"/>
    <property type="match status" value="1"/>
</dbReference>
<dbReference type="PROSITE" id="PS50075">
    <property type="entry name" value="CARRIER"/>
    <property type="match status" value="1"/>
</dbReference>
<dbReference type="Pfam" id="PF00501">
    <property type="entry name" value="AMP-binding"/>
    <property type="match status" value="1"/>
</dbReference>
<dbReference type="AlphaFoldDB" id="A0A937G015"/>
<reference evidence="4" key="1">
    <citation type="submission" date="2021-01" db="EMBL/GenBank/DDBJ databases">
        <title>Fulvivirga kasyanovii gen. nov., sp nov., a novel member of the phylum Bacteroidetes isolated from seawater in a mussel farm.</title>
        <authorList>
            <person name="Zhao L.-H."/>
            <person name="Wang Z.-J."/>
        </authorList>
    </citation>
    <scope>NUCLEOTIDE SEQUENCE</scope>
    <source>
        <strain evidence="4">29W222</strain>
    </source>
</reference>
<dbReference type="GO" id="GO:0005737">
    <property type="term" value="C:cytoplasm"/>
    <property type="evidence" value="ECO:0007669"/>
    <property type="project" value="TreeGrafter"/>
</dbReference>
<evidence type="ECO:0000259" key="3">
    <source>
        <dbReference type="PROSITE" id="PS50075"/>
    </source>
</evidence>
<dbReference type="Gene3D" id="1.10.1200.10">
    <property type="entry name" value="ACP-like"/>
    <property type="match status" value="1"/>
</dbReference>
<dbReference type="GO" id="GO:0031177">
    <property type="term" value="F:phosphopantetheine binding"/>
    <property type="evidence" value="ECO:0007669"/>
    <property type="project" value="InterPro"/>
</dbReference>
<dbReference type="GO" id="GO:0043041">
    <property type="term" value="P:amino acid activation for nonribosomal peptide biosynthetic process"/>
    <property type="evidence" value="ECO:0007669"/>
    <property type="project" value="TreeGrafter"/>
</dbReference>
<dbReference type="SUPFAM" id="SSF52777">
    <property type="entry name" value="CoA-dependent acyltransferases"/>
    <property type="match status" value="2"/>
</dbReference>